<reference evidence="2" key="1">
    <citation type="journal article" date="2024" name="Proc. Natl. Acad. Sci. U.S.A.">
        <title>Extraordinary preservation of gene collinearity over three hundred million years revealed in homosporous lycophytes.</title>
        <authorList>
            <person name="Li C."/>
            <person name="Wickell D."/>
            <person name="Kuo L.Y."/>
            <person name="Chen X."/>
            <person name="Nie B."/>
            <person name="Liao X."/>
            <person name="Peng D."/>
            <person name="Ji J."/>
            <person name="Jenkins J."/>
            <person name="Williams M."/>
            <person name="Shu S."/>
            <person name="Plott C."/>
            <person name="Barry K."/>
            <person name="Rajasekar S."/>
            <person name="Grimwood J."/>
            <person name="Han X."/>
            <person name="Sun S."/>
            <person name="Hou Z."/>
            <person name="He W."/>
            <person name="Dai G."/>
            <person name="Sun C."/>
            <person name="Schmutz J."/>
            <person name="Leebens-Mack J.H."/>
            <person name="Li F.W."/>
            <person name="Wang L."/>
        </authorList>
    </citation>
    <scope>NUCLEOTIDE SEQUENCE [LARGE SCALE GENOMIC DNA]</scope>
    <source>
        <strain evidence="2">cv. PW_Plant_1</strain>
    </source>
</reference>
<protein>
    <submittedName>
        <fullName evidence="1">Uncharacterized protein</fullName>
    </submittedName>
</protein>
<sequence length="500" mass="55375">MESRADYPTVPLLEQQDSCCCCQEEEEKKWLTPVANSYLERAPHHATFKRDARPEQLQINNVDHKDNGSYPVGNLLSAKRTGVTPSMSCGTVCQLSVPDNQATDAEARSTAARKLSFAIIFCLVFMGVEVAGGLLASSLAILTDAAHLLSDVAGFAISLFSIWAAGWEATPRQTYGFHRLEILGALVSIQIIWLLTGILVYEAVDRILHKSQPVDGRLMFLTATLGLLVNLAMILILGHGHGHGHKHDHSHGHDHDHVHELEHGHANEQGLEHSCRKLYVTGYDHETPKNHSHDHDHSSPHHAKHVDISCARGTETFSSNPANPCSEDRQLLQTARSLKFDQDLDRCGIDSVENINIRGAYLHALGDLIQSIGVMVAGAVIWYNPEWRIVDLACTLLFSLLVLGTTIKMLMDIIDVLMESTPREIDTTKLEEGLRDIPKVVAVHELHIWAITVGKTLLACHVRIQPDANADAVLRKVVQFCSSKFKISHVTVQIERDLED</sequence>
<dbReference type="Proteomes" id="UP001162992">
    <property type="component" value="Chromosome 8"/>
</dbReference>
<proteinExistence type="predicted"/>
<evidence type="ECO:0000313" key="2">
    <source>
        <dbReference type="Proteomes" id="UP001162992"/>
    </source>
</evidence>
<comment type="caution">
    <text evidence="1">The sequence shown here is derived from an EMBL/GenBank/DDBJ whole genome shotgun (WGS) entry which is preliminary data.</text>
</comment>
<organism evidence="1 2">
    <name type="scientific">Diphasiastrum complanatum</name>
    <name type="common">Issler's clubmoss</name>
    <name type="synonym">Lycopodium complanatum</name>
    <dbReference type="NCBI Taxonomy" id="34168"/>
    <lineage>
        <taxon>Eukaryota</taxon>
        <taxon>Viridiplantae</taxon>
        <taxon>Streptophyta</taxon>
        <taxon>Embryophyta</taxon>
        <taxon>Tracheophyta</taxon>
        <taxon>Lycopodiopsida</taxon>
        <taxon>Lycopodiales</taxon>
        <taxon>Lycopodiaceae</taxon>
        <taxon>Lycopodioideae</taxon>
        <taxon>Diphasiastrum</taxon>
    </lineage>
</organism>
<gene>
    <name evidence="1" type="ORF">O6H91_08G016600</name>
</gene>
<accession>A0ACC2CV83</accession>
<evidence type="ECO:0000313" key="1">
    <source>
        <dbReference type="EMBL" id="KAJ7545926.1"/>
    </source>
</evidence>
<keyword evidence="2" id="KW-1185">Reference proteome</keyword>
<dbReference type="EMBL" id="CM055099">
    <property type="protein sequence ID" value="KAJ7545926.1"/>
    <property type="molecule type" value="Genomic_DNA"/>
</dbReference>
<name>A0ACC2CV83_DIPCM</name>